<dbReference type="KEGG" id="shi:Shel_02160"/>
<dbReference type="HOGENOM" id="CLU_1030143_0_0_11"/>
<dbReference type="Proteomes" id="UP000002026">
    <property type="component" value="Chromosome"/>
</dbReference>
<proteinExistence type="predicted"/>
<dbReference type="AlphaFoldDB" id="C7N1J4"/>
<dbReference type="eggNOG" id="COG4640">
    <property type="taxonomic scope" value="Bacteria"/>
</dbReference>
<reference evidence="3 4" key="1">
    <citation type="journal article" date="2009" name="Stand. Genomic Sci.">
        <title>Complete genome sequence of Slackia heliotrinireducens type strain (RHS 1).</title>
        <authorList>
            <person name="Pukall R."/>
            <person name="Lapidus A."/>
            <person name="Nolan M."/>
            <person name="Copeland A."/>
            <person name="Glavina Del Rio T."/>
            <person name="Lucas S."/>
            <person name="Chen F."/>
            <person name="Tice H."/>
            <person name="Cheng J.F."/>
            <person name="Chertkov O."/>
            <person name="Bruce D."/>
            <person name="Goodwin L."/>
            <person name="Kuske C."/>
            <person name="Brettin T."/>
            <person name="Detter J.C."/>
            <person name="Han C."/>
            <person name="Pitluck S."/>
            <person name="Pati A."/>
            <person name="Mavrommatis K."/>
            <person name="Ivanova N."/>
            <person name="Ovchinnikova G."/>
            <person name="Chen A."/>
            <person name="Palaniappan K."/>
            <person name="Schneider S."/>
            <person name="Rohde M."/>
            <person name="Chain P."/>
            <person name="D'haeseleer P."/>
            <person name="Goker M."/>
            <person name="Bristow J."/>
            <person name="Eisen J.A."/>
            <person name="Markowitz V."/>
            <person name="Kyrpides N.C."/>
            <person name="Klenk H.P."/>
            <person name="Hugenholtz P."/>
        </authorList>
    </citation>
    <scope>NUCLEOTIDE SEQUENCE [LARGE SCALE GENOMIC DNA]</scope>
    <source>
        <strain evidence="4">ATCC 29202 / DSM 20476 / NCTC 11029 / RHS 1</strain>
    </source>
</reference>
<dbReference type="InterPro" id="IPR026870">
    <property type="entry name" value="Zinc_ribbon_dom"/>
</dbReference>
<feature type="transmembrane region" description="Helical" evidence="1">
    <location>
        <begin position="54"/>
        <end position="74"/>
    </location>
</feature>
<dbReference type="RefSeq" id="WP_012797397.1">
    <property type="nucleotide sequence ID" value="NC_013165.1"/>
</dbReference>
<evidence type="ECO:0000313" key="3">
    <source>
        <dbReference type="EMBL" id="ACV21286.1"/>
    </source>
</evidence>
<protein>
    <recommendedName>
        <fullName evidence="2">Zinc-ribbon domain-containing protein</fullName>
    </recommendedName>
</protein>
<evidence type="ECO:0000313" key="4">
    <source>
        <dbReference type="Proteomes" id="UP000002026"/>
    </source>
</evidence>
<organism evidence="3 4">
    <name type="scientific">Slackia heliotrinireducens (strain ATCC 29202 / DSM 20476 / NCTC 11029 / RHS 1)</name>
    <name type="common">Peptococcus heliotrinreducens</name>
    <dbReference type="NCBI Taxonomy" id="471855"/>
    <lineage>
        <taxon>Bacteria</taxon>
        <taxon>Bacillati</taxon>
        <taxon>Actinomycetota</taxon>
        <taxon>Coriobacteriia</taxon>
        <taxon>Eggerthellales</taxon>
        <taxon>Eggerthellaceae</taxon>
        <taxon>Slackia</taxon>
    </lineage>
</organism>
<sequence length="272" mass="29788">MFCPHCGTQLPDGSAFCANCGSQLNAAPNPAPAPMPGYGGAVAQPTGSFDIKKFLPIIIAVAAVALLLILFLVIRPFGGSGNANLRKLVTMEPEEIAQTLDKMESVKVDGQRVYVSSEEFGELLKDTMGDFNKKEAEQAEGEWAFYTYPEARDLEDGEELTNIYAIKVYASTDELTCDKVLSYVSDLGLKAGTYACYVDSEGEYAYITSYTDDYSINMDVRVDNHATITDARIYTDEGYALEDAIDEVESAADALEDDMEAWDYREIATNVK</sequence>
<gene>
    <name evidence="3" type="ordered locus">Shel_02160</name>
</gene>
<evidence type="ECO:0000256" key="1">
    <source>
        <dbReference type="SAM" id="Phobius"/>
    </source>
</evidence>
<keyword evidence="4" id="KW-1185">Reference proteome</keyword>
<feature type="domain" description="Zinc-ribbon" evidence="2">
    <location>
        <begin position="2"/>
        <end position="24"/>
    </location>
</feature>
<keyword evidence="1" id="KW-0812">Transmembrane</keyword>
<evidence type="ECO:0000259" key="2">
    <source>
        <dbReference type="Pfam" id="PF13240"/>
    </source>
</evidence>
<keyword evidence="1" id="KW-1133">Transmembrane helix</keyword>
<name>C7N1J4_SLAHD</name>
<dbReference type="Pfam" id="PF13240">
    <property type="entry name" value="Zn_Ribbon_1"/>
    <property type="match status" value="1"/>
</dbReference>
<dbReference type="EMBL" id="CP001684">
    <property type="protein sequence ID" value="ACV21286.1"/>
    <property type="molecule type" value="Genomic_DNA"/>
</dbReference>
<accession>C7N1J4</accession>
<keyword evidence="1" id="KW-0472">Membrane</keyword>